<proteinExistence type="predicted"/>
<feature type="domain" description="DUF218" evidence="1">
    <location>
        <begin position="81"/>
        <end position="240"/>
    </location>
</feature>
<dbReference type="Gene3D" id="3.40.50.620">
    <property type="entry name" value="HUPs"/>
    <property type="match status" value="1"/>
</dbReference>
<dbReference type="PANTHER" id="PTHR30336:SF4">
    <property type="entry name" value="ENVELOPE BIOGENESIS FACTOR ELYC"/>
    <property type="match status" value="1"/>
</dbReference>
<accession>A0A0B7J904</accession>
<dbReference type="InterPro" id="IPR014729">
    <property type="entry name" value="Rossmann-like_a/b/a_fold"/>
</dbReference>
<dbReference type="GO" id="GO:0043164">
    <property type="term" value="P:Gram-negative-bacterium-type cell wall biogenesis"/>
    <property type="evidence" value="ECO:0007669"/>
    <property type="project" value="TreeGrafter"/>
</dbReference>
<evidence type="ECO:0000313" key="2">
    <source>
        <dbReference type="EMBL" id="PSV01846.1"/>
    </source>
</evidence>
<dbReference type="EMBL" id="PYNF01000001">
    <property type="protein sequence ID" value="PSV01846.1"/>
    <property type="molecule type" value="Genomic_DNA"/>
</dbReference>
<dbReference type="GO" id="GO:0005886">
    <property type="term" value="C:plasma membrane"/>
    <property type="evidence" value="ECO:0007669"/>
    <property type="project" value="TreeGrafter"/>
</dbReference>
<dbReference type="GO" id="GO:0000270">
    <property type="term" value="P:peptidoglycan metabolic process"/>
    <property type="evidence" value="ECO:0007669"/>
    <property type="project" value="TreeGrafter"/>
</dbReference>
<dbReference type="AlphaFoldDB" id="A0A0B7J904"/>
<dbReference type="GeneID" id="29944000"/>
<dbReference type="InterPro" id="IPR003848">
    <property type="entry name" value="DUF218"/>
</dbReference>
<organism evidence="2 3">
    <name type="scientific">Photobacterium kishitanii</name>
    <dbReference type="NCBI Taxonomy" id="318456"/>
    <lineage>
        <taxon>Bacteria</taxon>
        <taxon>Pseudomonadati</taxon>
        <taxon>Pseudomonadota</taxon>
        <taxon>Gammaproteobacteria</taxon>
        <taxon>Vibrionales</taxon>
        <taxon>Vibrionaceae</taxon>
        <taxon>Photobacterium</taxon>
    </lineage>
</organism>
<dbReference type="Pfam" id="PF02698">
    <property type="entry name" value="DUF218"/>
    <property type="match status" value="1"/>
</dbReference>
<dbReference type="Proteomes" id="UP000241426">
    <property type="component" value="Unassembled WGS sequence"/>
</dbReference>
<evidence type="ECO:0000259" key="1">
    <source>
        <dbReference type="Pfam" id="PF02698"/>
    </source>
</evidence>
<protein>
    <submittedName>
        <fullName evidence="2">Envelope biogenesis factor ElyC</fullName>
    </submittedName>
</protein>
<name>A0A0B7J904_9GAMM</name>
<reference evidence="2 3" key="1">
    <citation type="submission" date="2018-01" db="EMBL/GenBank/DDBJ databases">
        <title>Whole genome sequencing of Histamine producing bacteria.</title>
        <authorList>
            <person name="Butler K."/>
        </authorList>
    </citation>
    <scope>NUCLEOTIDE SEQUENCE [LARGE SCALE GENOMIC DNA]</scope>
    <source>
        <strain evidence="2 3">FS-7.2</strain>
    </source>
</reference>
<dbReference type="eggNOG" id="COG1434">
    <property type="taxonomic scope" value="Bacteria"/>
</dbReference>
<gene>
    <name evidence="2" type="ORF">C9J27_01930</name>
</gene>
<sequence>MFILKKIISAILMPLPFLLLVGAIGLCVLWFTRQKKLASILVSVSLIGIFLCSFQPLTTSLLRPLEQENPAFVSTTKPISYVMVLGSGQVIDKTFPITSELSPTAITRLVEGIRIFRMYPDAKLILSGFGGIASHGISHARLMAHLAIALGVNKRDILLFESTKDTKEEAFQAADVVKDKNMILVTSASQMSRALYYFHQAGLQPIAAPTNFRASNKMRSFIPDATYLTQMEIVEHERLGQLWQRITSKLLDPKTEHLQAEKVKPETL</sequence>
<accession>A0A2T3KP54</accession>
<dbReference type="CDD" id="cd06259">
    <property type="entry name" value="YdcF-like"/>
    <property type="match status" value="1"/>
</dbReference>
<dbReference type="InterPro" id="IPR051599">
    <property type="entry name" value="Cell_Envelope_Assoc"/>
</dbReference>
<comment type="caution">
    <text evidence="2">The sequence shown here is derived from an EMBL/GenBank/DDBJ whole genome shotgun (WGS) entry which is preliminary data.</text>
</comment>
<dbReference type="NCBIfam" id="NF007794">
    <property type="entry name" value="PRK10494.1"/>
    <property type="match status" value="1"/>
</dbReference>
<dbReference type="PANTHER" id="PTHR30336">
    <property type="entry name" value="INNER MEMBRANE PROTEIN, PROBABLE PERMEASE"/>
    <property type="match status" value="1"/>
</dbReference>
<evidence type="ECO:0000313" key="3">
    <source>
        <dbReference type="Proteomes" id="UP000241426"/>
    </source>
</evidence>
<dbReference type="RefSeq" id="WP_036795217.1">
    <property type="nucleotide sequence ID" value="NZ_JAUZMX010000001.1"/>
</dbReference>